<sequence>MVAEIQWWTRLAGEIRAAGRGEIPIADPVRALRDRLGYDCAALVARGFGGEARTALVNLDYPDATLAYLTTTYSRSCPVHRIAVRDGIALRFIDVPFDVRETRTYRDALQPNGFREGLTLPLACASKPGFLAMSSTHPTPLDDESRLALTLLSHDLAGLTDPGAEPDDMAAEVVVRIARDAIEVRAGEGAPLTPTELRITATCADAVGRIGFQHRAVDGTWWHVRAVRRVDGVLVRMGRAGELGHLTGRELDVIGLVARGWPNERIASALGIAVRTVRSHIESTLVKIACPNRTALARMAFEREFDTLDALRAVAAA</sequence>
<evidence type="ECO:0000313" key="5">
    <source>
        <dbReference type="EMBL" id="RJO73681.1"/>
    </source>
</evidence>
<dbReference type="Pfam" id="PF03472">
    <property type="entry name" value="Autoind_bind"/>
    <property type="match status" value="1"/>
</dbReference>
<dbReference type="EMBL" id="QZFU01000023">
    <property type="protein sequence ID" value="RJO73681.1"/>
    <property type="molecule type" value="Genomic_DNA"/>
</dbReference>
<name>A0A3A4K5B3_9NOCA</name>
<dbReference type="SUPFAM" id="SSF75516">
    <property type="entry name" value="Pheromone-binding domain of LuxR-like quorum-sensing transcription factors"/>
    <property type="match status" value="1"/>
</dbReference>
<comment type="caution">
    <text evidence="5">The sequence shown here is derived from an EMBL/GenBank/DDBJ whole genome shotgun (WGS) entry which is preliminary data.</text>
</comment>
<proteinExistence type="predicted"/>
<dbReference type="InterPro" id="IPR005143">
    <property type="entry name" value="TF_LuxR_autoind-bd_dom"/>
</dbReference>
<protein>
    <submittedName>
        <fullName evidence="5">LuxR family transcriptional regulator</fullName>
    </submittedName>
</protein>
<dbReference type="InterPro" id="IPR036388">
    <property type="entry name" value="WH-like_DNA-bd_sf"/>
</dbReference>
<keyword evidence="3" id="KW-0804">Transcription</keyword>
<gene>
    <name evidence="5" type="ORF">D5S18_21135</name>
</gene>
<evidence type="ECO:0000313" key="6">
    <source>
        <dbReference type="Proteomes" id="UP000266677"/>
    </source>
</evidence>
<evidence type="ECO:0000256" key="1">
    <source>
        <dbReference type="ARBA" id="ARBA00023015"/>
    </source>
</evidence>
<dbReference type="SMART" id="SM00421">
    <property type="entry name" value="HTH_LUXR"/>
    <property type="match status" value="1"/>
</dbReference>
<keyword evidence="6" id="KW-1185">Reference proteome</keyword>
<evidence type="ECO:0000259" key="4">
    <source>
        <dbReference type="PROSITE" id="PS50043"/>
    </source>
</evidence>
<dbReference type="PROSITE" id="PS50043">
    <property type="entry name" value="HTH_LUXR_2"/>
    <property type="match status" value="1"/>
</dbReference>
<dbReference type="AlphaFoldDB" id="A0A3A4K5B3"/>
<dbReference type="Pfam" id="PF00196">
    <property type="entry name" value="GerE"/>
    <property type="match status" value="1"/>
</dbReference>
<reference evidence="5 6" key="1">
    <citation type="submission" date="2018-09" db="EMBL/GenBank/DDBJ databases">
        <title>YIM PH21274 draft genome.</title>
        <authorList>
            <person name="Miao C."/>
        </authorList>
    </citation>
    <scope>NUCLEOTIDE SEQUENCE [LARGE SCALE GENOMIC DNA]</scope>
    <source>
        <strain evidence="5 6">YIM PH 21724</strain>
    </source>
</reference>
<feature type="domain" description="HTH luxR-type" evidence="4">
    <location>
        <begin position="239"/>
        <end position="304"/>
    </location>
</feature>
<dbReference type="CDD" id="cd06170">
    <property type="entry name" value="LuxR_C_like"/>
    <property type="match status" value="1"/>
</dbReference>
<dbReference type="PANTHER" id="PTHR44688:SF16">
    <property type="entry name" value="DNA-BINDING TRANSCRIPTIONAL ACTIVATOR DEVR_DOSR"/>
    <property type="match status" value="1"/>
</dbReference>
<organism evidence="5 6">
    <name type="scientific">Nocardia panacis</name>
    <dbReference type="NCBI Taxonomy" id="2340916"/>
    <lineage>
        <taxon>Bacteria</taxon>
        <taxon>Bacillati</taxon>
        <taxon>Actinomycetota</taxon>
        <taxon>Actinomycetes</taxon>
        <taxon>Mycobacteriales</taxon>
        <taxon>Nocardiaceae</taxon>
        <taxon>Nocardia</taxon>
    </lineage>
</organism>
<dbReference type="GO" id="GO:0006355">
    <property type="term" value="P:regulation of DNA-templated transcription"/>
    <property type="evidence" value="ECO:0007669"/>
    <property type="project" value="InterPro"/>
</dbReference>
<dbReference type="InterPro" id="IPR000792">
    <property type="entry name" value="Tscrpt_reg_LuxR_C"/>
</dbReference>
<dbReference type="PROSITE" id="PS00622">
    <property type="entry name" value="HTH_LUXR_1"/>
    <property type="match status" value="1"/>
</dbReference>
<dbReference type="Proteomes" id="UP000266677">
    <property type="component" value="Unassembled WGS sequence"/>
</dbReference>
<accession>A0A3A4K5B3</accession>
<dbReference type="Gene3D" id="3.30.450.80">
    <property type="entry name" value="Transcription factor LuxR-like, autoinducer-binding domain"/>
    <property type="match status" value="1"/>
</dbReference>
<dbReference type="InterPro" id="IPR016032">
    <property type="entry name" value="Sig_transdc_resp-reg_C-effctor"/>
</dbReference>
<keyword evidence="1" id="KW-0805">Transcription regulation</keyword>
<dbReference type="RefSeq" id="WP_120042757.1">
    <property type="nucleotide sequence ID" value="NZ_QZFU01000023.1"/>
</dbReference>
<dbReference type="PRINTS" id="PR00038">
    <property type="entry name" value="HTHLUXR"/>
</dbReference>
<dbReference type="PANTHER" id="PTHR44688">
    <property type="entry name" value="DNA-BINDING TRANSCRIPTIONAL ACTIVATOR DEVR_DOSR"/>
    <property type="match status" value="1"/>
</dbReference>
<evidence type="ECO:0000256" key="2">
    <source>
        <dbReference type="ARBA" id="ARBA00023125"/>
    </source>
</evidence>
<dbReference type="SUPFAM" id="SSF46894">
    <property type="entry name" value="C-terminal effector domain of the bipartite response regulators"/>
    <property type="match status" value="1"/>
</dbReference>
<dbReference type="Gene3D" id="1.10.10.10">
    <property type="entry name" value="Winged helix-like DNA-binding domain superfamily/Winged helix DNA-binding domain"/>
    <property type="match status" value="1"/>
</dbReference>
<dbReference type="InterPro" id="IPR036693">
    <property type="entry name" value="TF_LuxR_autoind-bd_dom_sf"/>
</dbReference>
<keyword evidence="2" id="KW-0238">DNA-binding</keyword>
<evidence type="ECO:0000256" key="3">
    <source>
        <dbReference type="ARBA" id="ARBA00023163"/>
    </source>
</evidence>
<dbReference type="GO" id="GO:0003677">
    <property type="term" value="F:DNA binding"/>
    <property type="evidence" value="ECO:0007669"/>
    <property type="project" value="UniProtKB-KW"/>
</dbReference>
<dbReference type="OrthoDB" id="9815744at2"/>